<reference evidence="1 2" key="1">
    <citation type="journal article" date="2016" name="Nat. Commun.">
        <title>Thousands of microbial genomes shed light on interconnected biogeochemical processes in an aquifer system.</title>
        <authorList>
            <person name="Anantharaman K."/>
            <person name="Brown C.T."/>
            <person name="Hug L.A."/>
            <person name="Sharon I."/>
            <person name="Castelle C.J."/>
            <person name="Probst A.J."/>
            <person name="Thomas B.C."/>
            <person name="Singh A."/>
            <person name="Wilkins M.J."/>
            <person name="Karaoz U."/>
            <person name="Brodie E.L."/>
            <person name="Williams K.H."/>
            <person name="Hubbard S.S."/>
            <person name="Banfield J.F."/>
        </authorList>
    </citation>
    <scope>NUCLEOTIDE SEQUENCE [LARGE SCALE GENOMIC DNA]</scope>
</reference>
<dbReference type="EMBL" id="MFVH01000014">
    <property type="protein sequence ID" value="OGI92267.1"/>
    <property type="molecule type" value="Genomic_DNA"/>
</dbReference>
<accession>A0A1F6XDR1</accession>
<name>A0A1F6XDR1_9BACT</name>
<evidence type="ECO:0000313" key="2">
    <source>
        <dbReference type="Proteomes" id="UP000179381"/>
    </source>
</evidence>
<comment type="caution">
    <text evidence="1">The sequence shown here is derived from an EMBL/GenBank/DDBJ whole genome shotgun (WGS) entry which is preliminary data.</text>
</comment>
<dbReference type="Proteomes" id="UP000179381">
    <property type="component" value="Unassembled WGS sequence"/>
</dbReference>
<gene>
    <name evidence="1" type="ORF">A2933_00840</name>
</gene>
<evidence type="ECO:0000313" key="1">
    <source>
        <dbReference type="EMBL" id="OGI92267.1"/>
    </source>
</evidence>
<sequence length="60" mass="7046">MYAKENREKDYILDAKTTKPFHPGVTFAVWEFFGGEVSSWDGFWAMRKTESGWQKIILDV</sequence>
<dbReference type="AlphaFoldDB" id="A0A1F6XDR1"/>
<protein>
    <submittedName>
        <fullName evidence="1">Uncharacterized protein</fullName>
    </submittedName>
</protein>
<proteinExistence type="predicted"/>
<organism evidence="1 2">
    <name type="scientific">Candidatus Nomurabacteria bacterium RIFCSPLOWO2_01_FULL_46_18</name>
    <dbReference type="NCBI Taxonomy" id="1801783"/>
    <lineage>
        <taxon>Bacteria</taxon>
        <taxon>Candidatus Nomuraibacteriota</taxon>
    </lineage>
</organism>